<evidence type="ECO:0000313" key="1">
    <source>
        <dbReference type="EMBL" id="GAM54047.1"/>
    </source>
</evidence>
<sequence>MPHKKIEVSTKMSKGWKVTAQVREHSLVIDQPSGGNEGANPLETFVFSLAGCISTIAKMVAREQKIELKGIEVDISADINTDALSANRAMTLWASRV</sequence>
<dbReference type="Gene3D" id="3.30.300.20">
    <property type="match status" value="1"/>
</dbReference>
<dbReference type="PANTHER" id="PTHR35368">
    <property type="entry name" value="HYDROPEROXIDE REDUCTASE"/>
    <property type="match status" value="1"/>
</dbReference>
<dbReference type="InterPro" id="IPR015946">
    <property type="entry name" value="KH_dom-like_a/b"/>
</dbReference>
<dbReference type="SUPFAM" id="SSF82784">
    <property type="entry name" value="OsmC-like"/>
    <property type="match status" value="1"/>
</dbReference>
<comment type="caution">
    <text evidence="1">The sequence shown here is derived from an EMBL/GenBank/DDBJ whole genome shotgun (WGS) entry which is preliminary data.</text>
</comment>
<dbReference type="AlphaFoldDB" id="A0A0B8NNZ1"/>
<evidence type="ECO:0008006" key="3">
    <source>
        <dbReference type="Google" id="ProtNLM"/>
    </source>
</evidence>
<reference evidence="1 2" key="1">
    <citation type="submission" date="2015-01" db="EMBL/GenBank/DDBJ databases">
        <title>Vibrio sp. C1 JCM 19231 whole genome shotgun sequence.</title>
        <authorList>
            <person name="Sawabe T."/>
            <person name="Meirelles P."/>
            <person name="Feng G."/>
            <person name="Sayaka M."/>
            <person name="Hattori M."/>
            <person name="Ohkuma M."/>
        </authorList>
    </citation>
    <scope>NUCLEOTIDE SEQUENCE [LARGE SCALE GENOMIC DNA]</scope>
    <source>
        <strain evidence="2">JCM 19231</strain>
    </source>
</reference>
<dbReference type="InterPro" id="IPR003718">
    <property type="entry name" value="OsmC/Ohr_fam"/>
</dbReference>
<dbReference type="Proteomes" id="UP000031671">
    <property type="component" value="Unassembled WGS sequence"/>
</dbReference>
<evidence type="ECO:0000313" key="2">
    <source>
        <dbReference type="Proteomes" id="UP000031671"/>
    </source>
</evidence>
<dbReference type="InterPro" id="IPR052924">
    <property type="entry name" value="OsmC/Ohr_hydroprdx_reductase"/>
</dbReference>
<reference evidence="1 2" key="2">
    <citation type="submission" date="2015-01" db="EMBL/GenBank/DDBJ databases">
        <authorList>
            <consortium name="NBRP consortium"/>
            <person name="Sawabe T."/>
            <person name="Meirelles P."/>
            <person name="Feng G."/>
            <person name="Sayaka M."/>
            <person name="Hattori M."/>
            <person name="Ohkuma M."/>
        </authorList>
    </citation>
    <scope>NUCLEOTIDE SEQUENCE [LARGE SCALE GENOMIC DNA]</scope>
    <source>
        <strain evidence="2">JCM 19231</strain>
    </source>
</reference>
<dbReference type="Pfam" id="PF02566">
    <property type="entry name" value="OsmC"/>
    <property type="match status" value="1"/>
</dbReference>
<proteinExistence type="predicted"/>
<gene>
    <name evidence="1" type="ORF">JCM19231_3567</name>
</gene>
<organism evidence="1 2">
    <name type="scientific">Vibrio ishigakensis</name>
    <dbReference type="NCBI Taxonomy" id="1481914"/>
    <lineage>
        <taxon>Bacteria</taxon>
        <taxon>Pseudomonadati</taxon>
        <taxon>Pseudomonadota</taxon>
        <taxon>Gammaproteobacteria</taxon>
        <taxon>Vibrionales</taxon>
        <taxon>Vibrionaceae</taxon>
        <taxon>Vibrio</taxon>
    </lineage>
</organism>
<protein>
    <recommendedName>
        <fullName evidence="3">OsmC family protein</fullName>
    </recommendedName>
</protein>
<dbReference type="EMBL" id="BBRZ01000001">
    <property type="protein sequence ID" value="GAM54047.1"/>
    <property type="molecule type" value="Genomic_DNA"/>
</dbReference>
<keyword evidence="2" id="KW-1185">Reference proteome</keyword>
<accession>A0A0B8NNZ1</accession>
<dbReference type="PANTHER" id="PTHR35368:SF1">
    <property type="entry name" value="HYDROPEROXIDE REDUCTASE"/>
    <property type="match status" value="1"/>
</dbReference>
<dbReference type="InterPro" id="IPR036102">
    <property type="entry name" value="OsmC/Ohrsf"/>
</dbReference>
<name>A0A0B8NNZ1_9VIBR</name>